<dbReference type="Gene3D" id="2.120.10.30">
    <property type="entry name" value="TolB, C-terminal domain"/>
    <property type="match status" value="1"/>
</dbReference>
<evidence type="ECO:0000313" key="1">
    <source>
        <dbReference type="EMBL" id="MDQ0155744.1"/>
    </source>
</evidence>
<gene>
    <name evidence="1" type="ORF">J2S07_002049</name>
</gene>
<dbReference type="EMBL" id="JAUSTU010000008">
    <property type="protein sequence ID" value="MDQ0155744.1"/>
    <property type="molecule type" value="Genomic_DNA"/>
</dbReference>
<dbReference type="SUPFAM" id="SSF82171">
    <property type="entry name" value="DPP6 N-terminal domain-like"/>
    <property type="match status" value="1"/>
</dbReference>
<accession>A0ABT9V482</accession>
<sequence length="286" mass="32167">MIDARTLAETKLAEKPFFAISENGNRALSLVNEKVYVLDFESGTEKLIGNGTETYEYYFADAVGKEVIHVESGEEIVVHVIRVDSSEVNTWKMKDWFETNNFTLTSIKKDDEGIYVAAESKEDGYGLYHLDYNGNIKTISTLENIDSLDTYDFIGTDKIIFNDIYKGNSGIFMIDLASDEVTQLVEGGKDEEGIWVPFYKLSPDHSKILFDTPVQVGNEYKTNVYMAELVNDKLENTVRILENAELYAVISYTGAWSSDSQTAYISTSTKPGDSMINTIEVFSLKL</sequence>
<evidence type="ECO:0000313" key="2">
    <source>
        <dbReference type="Proteomes" id="UP001231362"/>
    </source>
</evidence>
<comment type="caution">
    <text evidence="1">The sequence shown here is derived from an EMBL/GenBank/DDBJ whole genome shotgun (WGS) entry which is preliminary data.</text>
</comment>
<reference evidence="1 2" key="1">
    <citation type="submission" date="2023-07" db="EMBL/GenBank/DDBJ databases">
        <title>Genomic Encyclopedia of Type Strains, Phase IV (KMG-IV): sequencing the most valuable type-strain genomes for metagenomic binning, comparative biology and taxonomic classification.</title>
        <authorList>
            <person name="Goeker M."/>
        </authorList>
    </citation>
    <scope>NUCLEOTIDE SEQUENCE [LARGE SCALE GENOMIC DNA]</scope>
    <source>
        <strain evidence="1 2">DSM 23948</strain>
    </source>
</reference>
<name>A0ABT9V482_9BACL</name>
<protein>
    <submittedName>
        <fullName evidence="1">Tol biopolymer transport system component</fullName>
    </submittedName>
</protein>
<dbReference type="Proteomes" id="UP001231362">
    <property type="component" value="Unassembled WGS sequence"/>
</dbReference>
<proteinExistence type="predicted"/>
<dbReference type="RefSeq" id="WP_307150270.1">
    <property type="nucleotide sequence ID" value="NZ_JAUSTU010000008.1"/>
</dbReference>
<dbReference type="InterPro" id="IPR011042">
    <property type="entry name" value="6-blade_b-propeller_TolB-like"/>
</dbReference>
<organism evidence="1 2">
    <name type="scientific">Anoxybacillus andreesenii</name>
    <dbReference type="NCBI Taxonomy" id="1325932"/>
    <lineage>
        <taxon>Bacteria</taxon>
        <taxon>Bacillati</taxon>
        <taxon>Bacillota</taxon>
        <taxon>Bacilli</taxon>
        <taxon>Bacillales</taxon>
        <taxon>Anoxybacillaceae</taxon>
        <taxon>Anoxybacillus</taxon>
    </lineage>
</organism>
<keyword evidence="2" id="KW-1185">Reference proteome</keyword>